<protein>
    <submittedName>
        <fullName evidence="1">Unnamed protein product</fullName>
    </submittedName>
</protein>
<comment type="caution">
    <text evidence="1">The sequence shown here is derived from an EMBL/GenBank/DDBJ whole genome shotgun (WGS) entry which is preliminary data.</text>
</comment>
<dbReference type="EMBL" id="BSXS01006770">
    <property type="protein sequence ID" value="GME86179.1"/>
    <property type="molecule type" value="Genomic_DNA"/>
</dbReference>
<name>A0ACB5TCW3_AMBMO</name>
<dbReference type="Proteomes" id="UP001165064">
    <property type="component" value="Unassembled WGS sequence"/>
</dbReference>
<gene>
    <name evidence="1" type="ORF">Amon02_000789100</name>
</gene>
<keyword evidence="2" id="KW-1185">Reference proteome</keyword>
<organism evidence="1 2">
    <name type="scientific">Ambrosiozyma monospora</name>
    <name type="common">Yeast</name>
    <name type="synonym">Endomycopsis monosporus</name>
    <dbReference type="NCBI Taxonomy" id="43982"/>
    <lineage>
        <taxon>Eukaryota</taxon>
        <taxon>Fungi</taxon>
        <taxon>Dikarya</taxon>
        <taxon>Ascomycota</taxon>
        <taxon>Saccharomycotina</taxon>
        <taxon>Pichiomycetes</taxon>
        <taxon>Pichiales</taxon>
        <taxon>Pichiaceae</taxon>
        <taxon>Ambrosiozyma</taxon>
    </lineage>
</organism>
<accession>A0ACB5TCW3</accession>
<evidence type="ECO:0000313" key="2">
    <source>
        <dbReference type="Proteomes" id="UP001165064"/>
    </source>
</evidence>
<proteinExistence type="predicted"/>
<sequence>MTEFSSATGAMALNFAGACTTQGSNGLLKCDEIAEDIKTCQGLGKKILLSLGGAVGSYGFASDSDAEGFAGTLWNYFGAGTDVSSSDRPFGDSIVDGFDFDIEMGTGAGYAALATKLREYYSDDSSKQYYISAAPQCVYPDKYIGDMLANADVDYAFIQFYNNPCAVEATFNWDIWADYAANTSPNKNIKLFLGLPGSSSSAGSGYIDVSAIKSAVSGDIAANNANFGGIMLWDASSSYANDGFISGVVDILGSSGSSDKSDSISSSSAIVSSSPSFYNAISSVASLTSSVSVYSPTFSSAQDYTVYITSSLETDNSASDSSQTTTPQSDIYITISAQEPFSSFPSSRSLSSSGNSDYTVYITASSPEYVASVTSASSDSGSARDYTVYITSEVPESAPSVASLSVQPHTTSAPQSVVYITADASGFSTLVSVASSSVTNSDYTVYVTANAPESYTSTASALSSSSADYSAPVVYITATASEYSSQADTIVYITATASGLHCLYYL</sequence>
<evidence type="ECO:0000313" key="1">
    <source>
        <dbReference type="EMBL" id="GME86179.1"/>
    </source>
</evidence>
<reference evidence="1" key="1">
    <citation type="submission" date="2023-04" db="EMBL/GenBank/DDBJ databases">
        <title>Ambrosiozyma monospora NBRC 10751.</title>
        <authorList>
            <person name="Ichikawa N."/>
            <person name="Sato H."/>
            <person name="Tonouchi N."/>
        </authorList>
    </citation>
    <scope>NUCLEOTIDE SEQUENCE</scope>
    <source>
        <strain evidence="1">NBRC 10751</strain>
    </source>
</reference>